<gene>
    <name evidence="1" type="ORF">AX660_18850</name>
</gene>
<dbReference type="AlphaFoldDB" id="A0A148KNT2"/>
<dbReference type="OrthoDB" id="5899712at2"/>
<evidence type="ECO:0000313" key="1">
    <source>
        <dbReference type="EMBL" id="KXI27986.1"/>
    </source>
</evidence>
<protein>
    <submittedName>
        <fullName evidence="1">Uncharacterized protein</fullName>
    </submittedName>
</protein>
<reference evidence="2" key="1">
    <citation type="submission" date="2016-02" db="EMBL/GenBank/DDBJ databases">
        <authorList>
            <person name="Schultz-Johansen M."/>
            <person name="Glaring M.A."/>
            <person name="Bech P.K."/>
            <person name="Stougaard P."/>
        </authorList>
    </citation>
    <scope>NUCLEOTIDE SEQUENCE [LARGE SCALE GENOMIC DNA]</scope>
    <source>
        <strain evidence="2">S66</strain>
    </source>
</reference>
<evidence type="ECO:0000313" key="2">
    <source>
        <dbReference type="Proteomes" id="UP000070299"/>
    </source>
</evidence>
<comment type="caution">
    <text evidence="1">The sequence shown here is derived from an EMBL/GenBank/DDBJ whole genome shotgun (WGS) entry which is preliminary data.</text>
</comment>
<keyword evidence="2" id="KW-1185">Reference proteome</keyword>
<dbReference type="EMBL" id="LSNE01000009">
    <property type="protein sequence ID" value="KXI27986.1"/>
    <property type="molecule type" value="Genomic_DNA"/>
</dbReference>
<name>A0A148KNT2_9ALTE</name>
<proteinExistence type="predicted"/>
<sequence>MAVVVNAVQQHRNKLELERRNEIAKHKSVVDDTETTLMAAQHIPVTQRLVFILQKRALDSLKVVNQLSPGVGDIKERIKSYETTLKAINVEQPPPAEDSFQLPQNDKQVIQFIRGIKNMRAVLRSEFKKGKVDSRVFVIEDKLLERMQLRANVDTLIRRGDLALKNNQLGSARQCLEKAIGALSAQPNPDEYVVARQAQLEEQLRNIQDNLKNANSMDVKKKQDSERNELDELFAQKKKW</sequence>
<organism evidence="1 2">
    <name type="scientific">Paraglaciecola hydrolytica</name>
    <dbReference type="NCBI Taxonomy" id="1799789"/>
    <lineage>
        <taxon>Bacteria</taxon>
        <taxon>Pseudomonadati</taxon>
        <taxon>Pseudomonadota</taxon>
        <taxon>Gammaproteobacteria</taxon>
        <taxon>Alteromonadales</taxon>
        <taxon>Alteromonadaceae</taxon>
        <taxon>Paraglaciecola</taxon>
    </lineage>
</organism>
<dbReference type="Proteomes" id="UP000070299">
    <property type="component" value="Unassembled WGS sequence"/>
</dbReference>
<accession>A0A148KNT2</accession>